<evidence type="ECO:0000256" key="2">
    <source>
        <dbReference type="ARBA" id="ARBA00022908"/>
    </source>
</evidence>
<evidence type="ECO:0008006" key="8">
    <source>
        <dbReference type="Google" id="ProtNLM"/>
    </source>
</evidence>
<accession>A0ABT0T6S2</accession>
<evidence type="ECO:0000313" key="6">
    <source>
        <dbReference type="EMBL" id="MCL7942080.1"/>
    </source>
</evidence>
<dbReference type="InterPro" id="IPR011010">
    <property type="entry name" value="DNA_brk_join_enz"/>
</dbReference>
<dbReference type="Proteomes" id="UP001165369">
    <property type="component" value="Unassembled WGS sequence"/>
</dbReference>
<evidence type="ECO:0000313" key="7">
    <source>
        <dbReference type="Proteomes" id="UP001165369"/>
    </source>
</evidence>
<dbReference type="RefSeq" id="WP_250063537.1">
    <property type="nucleotide sequence ID" value="NZ_JAMJPK010000010.1"/>
</dbReference>
<comment type="similarity">
    <text evidence="1">Belongs to the 'phage' integrase family.</text>
</comment>
<dbReference type="InterPro" id="IPR013762">
    <property type="entry name" value="Integrase-like_cat_sf"/>
</dbReference>
<keyword evidence="2" id="KW-0229">DNA integration</keyword>
<evidence type="ECO:0000256" key="1">
    <source>
        <dbReference type="ARBA" id="ARBA00008857"/>
    </source>
</evidence>
<name>A0ABT0T6S2_9GAMM</name>
<proteinExistence type="inferred from homology"/>
<dbReference type="EMBL" id="JAMJPK010000010">
    <property type="protein sequence ID" value="MCL7942080.1"/>
    <property type="molecule type" value="Genomic_DNA"/>
</dbReference>
<dbReference type="InterPro" id="IPR050090">
    <property type="entry name" value="Tyrosine_recombinase_XerCD"/>
</dbReference>
<dbReference type="PANTHER" id="PTHR30349:SF41">
    <property type="entry name" value="INTEGRASE_RECOMBINASE PROTEIN MJ0367-RELATED"/>
    <property type="match status" value="1"/>
</dbReference>
<feature type="compositionally biased region" description="Basic and acidic residues" evidence="5">
    <location>
        <begin position="353"/>
        <end position="369"/>
    </location>
</feature>
<gene>
    <name evidence="6" type="ORF">M8009_17490</name>
</gene>
<organism evidence="6 7">
    <name type="scientific">Halomonas gemina</name>
    <dbReference type="NCBI Taxonomy" id="2945105"/>
    <lineage>
        <taxon>Bacteria</taxon>
        <taxon>Pseudomonadati</taxon>
        <taxon>Pseudomonadota</taxon>
        <taxon>Gammaproteobacteria</taxon>
        <taxon>Oceanospirillales</taxon>
        <taxon>Halomonadaceae</taxon>
        <taxon>Halomonas</taxon>
    </lineage>
</organism>
<dbReference type="SUPFAM" id="SSF56349">
    <property type="entry name" value="DNA breaking-rejoining enzymes"/>
    <property type="match status" value="1"/>
</dbReference>
<protein>
    <recommendedName>
        <fullName evidence="8">Tyr recombinase domain-containing protein</fullName>
    </recommendedName>
</protein>
<evidence type="ECO:0000256" key="3">
    <source>
        <dbReference type="ARBA" id="ARBA00023125"/>
    </source>
</evidence>
<evidence type="ECO:0000256" key="5">
    <source>
        <dbReference type="SAM" id="MobiDB-lite"/>
    </source>
</evidence>
<evidence type="ECO:0000256" key="4">
    <source>
        <dbReference type="ARBA" id="ARBA00023172"/>
    </source>
</evidence>
<dbReference type="PANTHER" id="PTHR30349">
    <property type="entry name" value="PHAGE INTEGRASE-RELATED"/>
    <property type="match status" value="1"/>
</dbReference>
<sequence>MAISADGQLLSKVDVASVELINQFYPRQLTFSDREWKQGKRIASEESYKVHEDVDGYLPNFPVIIKGDGYPWTIGNLYLTRLALDSRSNDYHHSSHKSKALHLCDYLRFLEKEDLDFAVFPESQRRRPTYRYRNDLLDRVSSGLLSRSTASARINVVVKFYRTLVAWGLLDRQLLTSEIAFKDFDRTINYINSSGFSASLSIQTTDISIKGARPTDDPYVIIDQGRLRPLIPEEQYILLNALRDHNRCLQLIFMVALATGARLQTVCTLSIRNILNVPINEEGYALINYGGLFDADGKGGDVGTLWVPERIIRELKHYIYSDVAKKRRILSFYGESDSNYLFLTRNSTPYYTSKREMRDRRNKSADRRVNSSGALEEGSPKIGDSVGVFIRQELLPSICKKHTGFHKFSFHDLRATFGMNLLEACYKQIDSINHYRKELGRPLIGYSAALDIVQVRLNHKSRKTTERYLKYRDRIHWRKELVAEFERRLIGDNGEIDPLSLEISSKAIIGNEGA</sequence>
<keyword evidence="7" id="KW-1185">Reference proteome</keyword>
<dbReference type="Gene3D" id="1.10.443.10">
    <property type="entry name" value="Intergrase catalytic core"/>
    <property type="match status" value="1"/>
</dbReference>
<keyword evidence="3" id="KW-0238">DNA-binding</keyword>
<feature type="region of interest" description="Disordered" evidence="5">
    <location>
        <begin position="353"/>
        <end position="378"/>
    </location>
</feature>
<keyword evidence="4" id="KW-0233">DNA recombination</keyword>
<reference evidence="6" key="1">
    <citation type="submission" date="2022-05" db="EMBL/GenBank/DDBJ databases">
        <title>Halomonas geminus sp. nov. and Halomonas llamarensis sp. nov. isolated from high-altitude salars of the Atacama Desert.</title>
        <authorList>
            <person name="Hintersatz C."/>
            <person name="Rojas L.A."/>
            <person name="Wei T.-S."/>
            <person name="Kutschke S."/>
            <person name="Lehmann F."/>
            <person name="Jain R."/>
            <person name="Pollmann K."/>
        </authorList>
    </citation>
    <scope>NUCLEOTIDE SEQUENCE</scope>
    <source>
        <strain evidence="6">ATCH28</strain>
    </source>
</reference>
<comment type="caution">
    <text evidence="6">The sequence shown here is derived from an EMBL/GenBank/DDBJ whole genome shotgun (WGS) entry which is preliminary data.</text>
</comment>